<dbReference type="EMBL" id="BK015415">
    <property type="protein sequence ID" value="DAE05709.1"/>
    <property type="molecule type" value="Genomic_DNA"/>
</dbReference>
<protein>
    <submittedName>
        <fullName evidence="1">Uncharacterized protein</fullName>
    </submittedName>
</protein>
<organism evidence="1">
    <name type="scientific">Siphoviridae sp. ctM5A27</name>
    <dbReference type="NCBI Taxonomy" id="2825459"/>
    <lineage>
        <taxon>Viruses</taxon>
        <taxon>Duplodnaviria</taxon>
        <taxon>Heunggongvirae</taxon>
        <taxon>Uroviricota</taxon>
        <taxon>Caudoviricetes</taxon>
    </lineage>
</organism>
<proteinExistence type="predicted"/>
<name>A0A8S5PGG9_9CAUD</name>
<reference evidence="1" key="1">
    <citation type="journal article" date="2021" name="Proc. Natl. Acad. Sci. U.S.A.">
        <title>A Catalog of Tens of Thousands of Viruses from Human Metagenomes Reveals Hidden Associations with Chronic Diseases.</title>
        <authorList>
            <person name="Tisza M.J."/>
            <person name="Buck C.B."/>
        </authorList>
    </citation>
    <scope>NUCLEOTIDE SEQUENCE</scope>
    <source>
        <strain evidence="1">CtM5A27</strain>
    </source>
</reference>
<sequence>MVIIFCPTAVGLFISRKTNRTGVRGLYGSDTDILIVS</sequence>
<evidence type="ECO:0000313" key="1">
    <source>
        <dbReference type="EMBL" id="DAE05709.1"/>
    </source>
</evidence>
<accession>A0A8S5PGG9</accession>